<comment type="caution">
    <text evidence="8">The sequence shown here is derived from an EMBL/GenBank/DDBJ whole genome shotgun (WGS) entry which is preliminary data.</text>
</comment>
<organism evidence="8 9">
    <name type="scientific">Hoylesella shahii DSM 15611 = JCM 12083</name>
    <dbReference type="NCBI Taxonomy" id="1122991"/>
    <lineage>
        <taxon>Bacteria</taxon>
        <taxon>Pseudomonadati</taxon>
        <taxon>Bacteroidota</taxon>
        <taxon>Bacteroidia</taxon>
        <taxon>Bacteroidales</taxon>
        <taxon>Prevotellaceae</taxon>
        <taxon>Hoylesella</taxon>
    </lineage>
</organism>
<dbReference type="GeneID" id="84898947"/>
<dbReference type="Proteomes" id="UP000248314">
    <property type="component" value="Unassembled WGS sequence"/>
</dbReference>
<accession>A0A318HVK3</accession>
<keyword evidence="4 5" id="KW-0413">Isomerase</keyword>
<name>A0A318HVK3_9BACT</name>
<evidence type="ECO:0000256" key="2">
    <source>
        <dbReference type="ARBA" id="ARBA00006577"/>
    </source>
</evidence>
<dbReference type="Pfam" id="PF01346">
    <property type="entry name" value="FKBP_N"/>
    <property type="match status" value="1"/>
</dbReference>
<dbReference type="STRING" id="1122991.GCA_000613445_00647"/>
<dbReference type="OrthoDB" id="9814548at2"/>
<dbReference type="InterPro" id="IPR000774">
    <property type="entry name" value="PPIase_FKBP_N"/>
</dbReference>
<feature type="domain" description="PPIase FKBP-type" evidence="7">
    <location>
        <begin position="48"/>
        <end position="132"/>
    </location>
</feature>
<dbReference type="EC" id="5.2.1.8" evidence="6"/>
<dbReference type="InterPro" id="IPR001179">
    <property type="entry name" value="PPIase_FKBP_dom"/>
</dbReference>
<evidence type="ECO:0000313" key="9">
    <source>
        <dbReference type="Proteomes" id="UP000248314"/>
    </source>
</evidence>
<comment type="catalytic activity">
    <reaction evidence="1 5 6">
        <text>[protein]-peptidylproline (omega=180) = [protein]-peptidylproline (omega=0)</text>
        <dbReference type="Rhea" id="RHEA:16237"/>
        <dbReference type="Rhea" id="RHEA-COMP:10747"/>
        <dbReference type="Rhea" id="RHEA-COMP:10748"/>
        <dbReference type="ChEBI" id="CHEBI:83833"/>
        <dbReference type="ChEBI" id="CHEBI:83834"/>
        <dbReference type="EC" id="5.2.1.8"/>
    </reaction>
</comment>
<protein>
    <recommendedName>
        <fullName evidence="6">Peptidyl-prolyl cis-trans isomerase</fullName>
        <ecNumber evidence="6">5.2.1.8</ecNumber>
    </recommendedName>
</protein>
<dbReference type="GO" id="GO:0003755">
    <property type="term" value="F:peptidyl-prolyl cis-trans isomerase activity"/>
    <property type="evidence" value="ECO:0007669"/>
    <property type="project" value="UniProtKB-UniRule"/>
</dbReference>
<dbReference type="PANTHER" id="PTHR43811">
    <property type="entry name" value="FKBP-TYPE PEPTIDYL-PROLYL CIS-TRANS ISOMERASE FKPA"/>
    <property type="match status" value="1"/>
</dbReference>
<dbReference type="PROSITE" id="PS50059">
    <property type="entry name" value="FKBP_PPIASE"/>
    <property type="match status" value="1"/>
</dbReference>
<sequence length="132" mass="14468">MAKREYIEANKRWLEEKKKEEGVKGLEKGVMYKVIKQGEGSGASPSPRSIVTVHYTGRTINGRKFDSSLGGAPLACRLCDLIEGWIIALQQMHVGDKWELYLPADVAYGKFSQPGIPGGSTLVFEVELLGVG</sequence>
<dbReference type="RefSeq" id="WP_025817158.1">
    <property type="nucleotide sequence ID" value="NZ_BAIZ01000046.1"/>
</dbReference>
<comment type="similarity">
    <text evidence="2 6">Belongs to the FKBP-type PPIase family.</text>
</comment>
<evidence type="ECO:0000256" key="5">
    <source>
        <dbReference type="PROSITE-ProRule" id="PRU00277"/>
    </source>
</evidence>
<keyword evidence="3 5" id="KW-0697">Rotamase</keyword>
<keyword evidence="9" id="KW-1185">Reference proteome</keyword>
<gene>
    <name evidence="8" type="ORF">EJ73_02291</name>
</gene>
<proteinExistence type="inferred from homology"/>
<dbReference type="GO" id="GO:0006457">
    <property type="term" value="P:protein folding"/>
    <property type="evidence" value="ECO:0007669"/>
    <property type="project" value="InterPro"/>
</dbReference>
<reference evidence="8 9" key="1">
    <citation type="submission" date="2018-05" db="EMBL/GenBank/DDBJ databases">
        <title>Genomic Encyclopedia of Type Strains, Phase I: the one thousand microbial genomes (KMG-I) project.</title>
        <authorList>
            <person name="Kyrpides N."/>
        </authorList>
    </citation>
    <scope>NUCLEOTIDE SEQUENCE [LARGE SCALE GENOMIC DNA]</scope>
    <source>
        <strain evidence="8 9">DSM 15611</strain>
    </source>
</reference>
<dbReference type="Gene3D" id="3.10.50.40">
    <property type="match status" value="1"/>
</dbReference>
<evidence type="ECO:0000256" key="1">
    <source>
        <dbReference type="ARBA" id="ARBA00000971"/>
    </source>
</evidence>
<dbReference type="InterPro" id="IPR046357">
    <property type="entry name" value="PPIase_dom_sf"/>
</dbReference>
<dbReference type="AlphaFoldDB" id="A0A318HVK3"/>
<evidence type="ECO:0000313" key="8">
    <source>
        <dbReference type="EMBL" id="PXX20101.1"/>
    </source>
</evidence>
<evidence type="ECO:0000256" key="6">
    <source>
        <dbReference type="RuleBase" id="RU003915"/>
    </source>
</evidence>
<dbReference type="EMBL" id="QJJX01000033">
    <property type="protein sequence ID" value="PXX20101.1"/>
    <property type="molecule type" value="Genomic_DNA"/>
</dbReference>
<evidence type="ECO:0000256" key="3">
    <source>
        <dbReference type="ARBA" id="ARBA00023110"/>
    </source>
</evidence>
<evidence type="ECO:0000256" key="4">
    <source>
        <dbReference type="ARBA" id="ARBA00023235"/>
    </source>
</evidence>
<evidence type="ECO:0000259" key="7">
    <source>
        <dbReference type="PROSITE" id="PS50059"/>
    </source>
</evidence>
<dbReference type="Pfam" id="PF00254">
    <property type="entry name" value="FKBP_C"/>
    <property type="match status" value="1"/>
</dbReference>
<dbReference type="PANTHER" id="PTHR43811:SF19">
    <property type="entry name" value="39 KDA FK506-BINDING NUCLEAR PROTEIN"/>
    <property type="match status" value="1"/>
</dbReference>
<dbReference type="SUPFAM" id="SSF54534">
    <property type="entry name" value="FKBP-like"/>
    <property type="match status" value="1"/>
</dbReference>